<dbReference type="AlphaFoldDB" id="A0A430JAS3"/>
<gene>
    <name evidence="1" type="ORF">EJQ19_18715</name>
</gene>
<accession>A0A430JAS3</accession>
<sequence>MYGEEVPRMAATHDLNGALQRMRAKNIHLTPHRYALLEFLYTQTGGTSVKEICEALRAKYPAITAMTVNSNLHVFEKLGLVNELALRGSSNSVRYEAAIGS</sequence>
<proteinExistence type="predicted"/>
<organism evidence="1 2">
    <name type="scientific">Paenibacillus whitsoniae</name>
    <dbReference type="NCBI Taxonomy" id="2496558"/>
    <lineage>
        <taxon>Bacteria</taxon>
        <taxon>Bacillati</taxon>
        <taxon>Bacillota</taxon>
        <taxon>Bacilli</taxon>
        <taxon>Bacillales</taxon>
        <taxon>Paenibacillaceae</taxon>
        <taxon>Paenibacillus</taxon>
    </lineage>
</organism>
<evidence type="ECO:0008006" key="3">
    <source>
        <dbReference type="Google" id="ProtNLM"/>
    </source>
</evidence>
<dbReference type="Pfam" id="PF01475">
    <property type="entry name" value="FUR"/>
    <property type="match status" value="1"/>
</dbReference>
<dbReference type="EMBL" id="RXHU01000056">
    <property type="protein sequence ID" value="RTE08128.1"/>
    <property type="molecule type" value="Genomic_DNA"/>
</dbReference>
<dbReference type="GO" id="GO:0003700">
    <property type="term" value="F:DNA-binding transcription factor activity"/>
    <property type="evidence" value="ECO:0007669"/>
    <property type="project" value="InterPro"/>
</dbReference>
<dbReference type="SUPFAM" id="SSF46785">
    <property type="entry name" value="Winged helix' DNA-binding domain"/>
    <property type="match status" value="1"/>
</dbReference>
<protein>
    <recommendedName>
        <fullName evidence="3">Transcriptional repressor</fullName>
    </recommendedName>
</protein>
<dbReference type="InterPro" id="IPR036390">
    <property type="entry name" value="WH_DNA-bd_sf"/>
</dbReference>
<evidence type="ECO:0000313" key="2">
    <source>
        <dbReference type="Proteomes" id="UP000276128"/>
    </source>
</evidence>
<name>A0A430JAS3_9BACL</name>
<evidence type="ECO:0000313" key="1">
    <source>
        <dbReference type="EMBL" id="RTE08128.1"/>
    </source>
</evidence>
<dbReference type="InterPro" id="IPR036388">
    <property type="entry name" value="WH-like_DNA-bd_sf"/>
</dbReference>
<keyword evidence="2" id="KW-1185">Reference proteome</keyword>
<dbReference type="InterPro" id="IPR002481">
    <property type="entry name" value="FUR"/>
</dbReference>
<dbReference type="Gene3D" id="1.10.10.10">
    <property type="entry name" value="Winged helix-like DNA-binding domain superfamily/Winged helix DNA-binding domain"/>
    <property type="match status" value="1"/>
</dbReference>
<dbReference type="Proteomes" id="UP000276128">
    <property type="component" value="Unassembled WGS sequence"/>
</dbReference>
<reference evidence="1 2" key="1">
    <citation type="submission" date="2018-12" db="EMBL/GenBank/DDBJ databases">
        <title>Bacillus ochoae sp. nov., Paenibacillus whitsoniae sp. nov., Paenibacillus spiritus sp. nov. Isolated from the Mars Exploration Rover during spacecraft assembly.</title>
        <authorList>
            <person name="Seuylemezian A."/>
            <person name="Vaishampayan P."/>
        </authorList>
    </citation>
    <scope>NUCLEOTIDE SEQUENCE [LARGE SCALE GENOMIC DNA]</scope>
    <source>
        <strain evidence="1 2">MER 54</strain>
    </source>
</reference>
<dbReference type="OrthoDB" id="2621290at2"/>
<comment type="caution">
    <text evidence="1">The sequence shown here is derived from an EMBL/GenBank/DDBJ whole genome shotgun (WGS) entry which is preliminary data.</text>
</comment>